<dbReference type="Proteomes" id="UP001237642">
    <property type="component" value="Unassembled WGS sequence"/>
</dbReference>
<dbReference type="PIRSF" id="PIRSF031279">
    <property type="entry name" value="UCP031279"/>
    <property type="match status" value="1"/>
</dbReference>
<evidence type="ECO:0000313" key="2">
    <source>
        <dbReference type="Proteomes" id="UP001237642"/>
    </source>
</evidence>
<dbReference type="PANTHER" id="PTHR33526:SF4">
    <property type="entry name" value="OS07G0123800 PROTEIN"/>
    <property type="match status" value="1"/>
</dbReference>
<organism evidence="1 2">
    <name type="scientific">Heracleum sosnowskyi</name>
    <dbReference type="NCBI Taxonomy" id="360622"/>
    <lineage>
        <taxon>Eukaryota</taxon>
        <taxon>Viridiplantae</taxon>
        <taxon>Streptophyta</taxon>
        <taxon>Embryophyta</taxon>
        <taxon>Tracheophyta</taxon>
        <taxon>Spermatophyta</taxon>
        <taxon>Magnoliopsida</taxon>
        <taxon>eudicotyledons</taxon>
        <taxon>Gunneridae</taxon>
        <taxon>Pentapetalae</taxon>
        <taxon>asterids</taxon>
        <taxon>campanulids</taxon>
        <taxon>Apiales</taxon>
        <taxon>Apiaceae</taxon>
        <taxon>Apioideae</taxon>
        <taxon>apioid superclade</taxon>
        <taxon>Tordylieae</taxon>
        <taxon>Tordyliinae</taxon>
        <taxon>Heracleum</taxon>
    </lineage>
</organism>
<accession>A0AAD8J053</accession>
<reference evidence="1" key="2">
    <citation type="submission" date="2023-05" db="EMBL/GenBank/DDBJ databases">
        <authorList>
            <person name="Schelkunov M.I."/>
        </authorList>
    </citation>
    <scope>NUCLEOTIDE SEQUENCE</scope>
    <source>
        <strain evidence="1">Hsosn_3</strain>
        <tissue evidence="1">Leaf</tissue>
    </source>
</reference>
<dbReference type="EMBL" id="JAUIZM010000003">
    <property type="protein sequence ID" value="KAK1393507.1"/>
    <property type="molecule type" value="Genomic_DNA"/>
</dbReference>
<evidence type="ECO:0000313" key="1">
    <source>
        <dbReference type="EMBL" id="KAK1393507.1"/>
    </source>
</evidence>
<keyword evidence="2" id="KW-1185">Reference proteome</keyword>
<dbReference type="PANTHER" id="PTHR33526">
    <property type="entry name" value="OS07G0123800 PROTEIN"/>
    <property type="match status" value="1"/>
</dbReference>
<protein>
    <submittedName>
        <fullName evidence="1">Uncharacterized protein</fullName>
    </submittedName>
</protein>
<name>A0AAD8J053_9APIA</name>
<gene>
    <name evidence="1" type="ORF">POM88_012563</name>
</gene>
<proteinExistence type="predicted"/>
<comment type="caution">
    <text evidence="1">The sequence shown here is derived from an EMBL/GenBank/DDBJ whole genome shotgun (WGS) entry which is preliminary data.</text>
</comment>
<sequence length="197" mass="22068">MRTKGSQSKLMKIITMPARVLKKGKDMYIRSMMDFAQKPRYSSSSSSTKAPLKTGQAAVSGLPKSFSTSVTTTRSSNYEENDDLRELIRANTTTRNNNSMSLDVEGYLKQLIEEQKLTRQKLYNDHSVDENINSKLAKGVPRSHSVGLGRIDEGKACEFDEEEEGVDEEDSVKKPEVMLRSRSHAVGIANRNKSLVF</sequence>
<dbReference type="AlphaFoldDB" id="A0AAD8J053"/>
<reference evidence="1" key="1">
    <citation type="submission" date="2023-02" db="EMBL/GenBank/DDBJ databases">
        <title>Genome of toxic invasive species Heracleum sosnowskyi carries increased number of genes despite the absence of recent whole-genome duplications.</title>
        <authorList>
            <person name="Schelkunov M."/>
            <person name="Shtratnikova V."/>
            <person name="Makarenko M."/>
            <person name="Klepikova A."/>
            <person name="Omelchenko D."/>
            <person name="Novikova G."/>
            <person name="Obukhova E."/>
            <person name="Bogdanov V."/>
            <person name="Penin A."/>
            <person name="Logacheva M."/>
        </authorList>
    </citation>
    <scope>NUCLEOTIDE SEQUENCE</scope>
    <source>
        <strain evidence="1">Hsosn_3</strain>
        <tissue evidence="1">Leaf</tissue>
    </source>
</reference>
<dbReference type="InterPro" id="IPR016972">
    <property type="entry name" value="UCP031279"/>
</dbReference>